<accession>A0ABY7A8M0</accession>
<proteinExistence type="predicted"/>
<organism evidence="1 2">
    <name type="scientific">Lacrimispora xylanolytica</name>
    <dbReference type="NCBI Taxonomy" id="29375"/>
    <lineage>
        <taxon>Bacteria</taxon>
        <taxon>Bacillati</taxon>
        <taxon>Bacillota</taxon>
        <taxon>Clostridia</taxon>
        <taxon>Lachnospirales</taxon>
        <taxon>Lachnospiraceae</taxon>
        <taxon>Lacrimispora</taxon>
    </lineage>
</organism>
<keyword evidence="2" id="KW-1185">Reference proteome</keyword>
<reference evidence="1" key="1">
    <citation type="submission" date="2022-11" db="EMBL/GenBank/DDBJ databases">
        <title>Lacrimispora xylanolytica sy1, complete genome.</title>
        <authorList>
            <person name="Choi S."/>
        </authorList>
    </citation>
    <scope>NUCLEOTIDE SEQUENCE</scope>
    <source>
        <strain evidence="1">Sy1</strain>
    </source>
</reference>
<dbReference type="Proteomes" id="UP001163115">
    <property type="component" value="Chromosome"/>
</dbReference>
<evidence type="ECO:0000313" key="2">
    <source>
        <dbReference type="Proteomes" id="UP001163115"/>
    </source>
</evidence>
<evidence type="ECO:0000313" key="1">
    <source>
        <dbReference type="EMBL" id="WAJ22891.1"/>
    </source>
</evidence>
<protein>
    <submittedName>
        <fullName evidence="1">Uncharacterized protein</fullName>
    </submittedName>
</protein>
<name>A0ABY7A8M0_9FIRM</name>
<dbReference type="RefSeq" id="WP_268114538.1">
    <property type="nucleotide sequence ID" value="NZ_CP113524.1"/>
</dbReference>
<dbReference type="EMBL" id="CP113524">
    <property type="protein sequence ID" value="WAJ22891.1"/>
    <property type="molecule type" value="Genomic_DNA"/>
</dbReference>
<sequence>MNLSQRRPLTDEEAEKMFYCMEQAERSGMFDNLFCREQVVIEVPASRERLLQSISPDMKLTKGFFRKIYGYELSFLGFREQAINALDTAGCTMARAYYNNETGCFSFG</sequence>
<gene>
    <name evidence="1" type="ORF">OW255_15130</name>
</gene>